<proteinExistence type="predicted"/>
<evidence type="ECO:0000313" key="1">
    <source>
        <dbReference type="EMBL" id="KAK7315603.1"/>
    </source>
</evidence>
<dbReference type="EMBL" id="JAYMYQ010000008">
    <property type="protein sequence ID" value="KAK7315603.1"/>
    <property type="molecule type" value="Genomic_DNA"/>
</dbReference>
<gene>
    <name evidence="1" type="ORF">VNO77_34164</name>
</gene>
<reference evidence="1 2" key="1">
    <citation type="submission" date="2024-01" db="EMBL/GenBank/DDBJ databases">
        <title>The genomes of 5 underutilized Papilionoideae crops provide insights into root nodulation and disease resistanc.</title>
        <authorList>
            <person name="Jiang F."/>
        </authorList>
    </citation>
    <scope>NUCLEOTIDE SEQUENCE [LARGE SCALE GENOMIC DNA]</scope>
    <source>
        <strain evidence="1">LVBAO_FW01</strain>
        <tissue evidence="1">Leaves</tissue>
    </source>
</reference>
<evidence type="ECO:0000313" key="2">
    <source>
        <dbReference type="Proteomes" id="UP001367508"/>
    </source>
</evidence>
<comment type="caution">
    <text evidence="1">The sequence shown here is derived from an EMBL/GenBank/DDBJ whole genome shotgun (WGS) entry which is preliminary data.</text>
</comment>
<keyword evidence="2" id="KW-1185">Reference proteome</keyword>
<dbReference type="AlphaFoldDB" id="A0AAN9Q1I5"/>
<organism evidence="1 2">
    <name type="scientific">Canavalia gladiata</name>
    <name type="common">Sword bean</name>
    <name type="synonym">Dolichos gladiatus</name>
    <dbReference type="NCBI Taxonomy" id="3824"/>
    <lineage>
        <taxon>Eukaryota</taxon>
        <taxon>Viridiplantae</taxon>
        <taxon>Streptophyta</taxon>
        <taxon>Embryophyta</taxon>
        <taxon>Tracheophyta</taxon>
        <taxon>Spermatophyta</taxon>
        <taxon>Magnoliopsida</taxon>
        <taxon>eudicotyledons</taxon>
        <taxon>Gunneridae</taxon>
        <taxon>Pentapetalae</taxon>
        <taxon>rosids</taxon>
        <taxon>fabids</taxon>
        <taxon>Fabales</taxon>
        <taxon>Fabaceae</taxon>
        <taxon>Papilionoideae</taxon>
        <taxon>50 kb inversion clade</taxon>
        <taxon>NPAAA clade</taxon>
        <taxon>indigoferoid/millettioid clade</taxon>
        <taxon>Phaseoleae</taxon>
        <taxon>Canavalia</taxon>
    </lineage>
</organism>
<sequence>MEQGERDDQFLGERGGKIFEAWDSIADPEGVKGRAEKPQIPRDSTLTSKEEEFAPYTFQPIYGTRALHHYWRHHTWPVAMLREASMHSMH</sequence>
<accession>A0AAN9Q1I5</accession>
<name>A0AAN9Q1I5_CANGL</name>
<dbReference type="Proteomes" id="UP001367508">
    <property type="component" value="Unassembled WGS sequence"/>
</dbReference>
<protein>
    <submittedName>
        <fullName evidence="1">Uncharacterized protein</fullName>
    </submittedName>
</protein>